<keyword evidence="4 8" id="KW-0812">Transmembrane</keyword>
<dbReference type="PROSITE" id="PS50920">
    <property type="entry name" value="SOLCAR"/>
    <property type="match status" value="3"/>
</dbReference>
<evidence type="ECO:0000256" key="6">
    <source>
        <dbReference type="ARBA" id="ARBA00022989"/>
    </source>
</evidence>
<feature type="compositionally biased region" description="Polar residues" evidence="10">
    <location>
        <begin position="13"/>
        <end position="24"/>
    </location>
</feature>
<proteinExistence type="inferred from homology"/>
<dbReference type="Gene3D" id="1.50.40.10">
    <property type="entry name" value="Mitochondrial carrier domain"/>
    <property type="match status" value="1"/>
</dbReference>
<comment type="subcellular location">
    <subcellularLocation>
        <location evidence="1">Membrane</location>
        <topology evidence="1">Multi-pass membrane protein</topology>
    </subcellularLocation>
</comment>
<feature type="repeat" description="Solcar" evidence="8">
    <location>
        <begin position="33"/>
        <end position="113"/>
    </location>
</feature>
<evidence type="ECO:0000313" key="11">
    <source>
        <dbReference type="Proteomes" id="UP000322000"/>
    </source>
</evidence>
<evidence type="ECO:0000256" key="3">
    <source>
        <dbReference type="ARBA" id="ARBA00022448"/>
    </source>
</evidence>
<dbReference type="OrthoDB" id="448427at2759"/>
<reference evidence="12" key="1">
    <citation type="submission" date="2025-08" db="UniProtKB">
        <authorList>
            <consortium name="RefSeq"/>
        </authorList>
    </citation>
    <scope>IDENTIFICATION</scope>
</reference>
<dbReference type="RefSeq" id="XP_026725296.1">
    <property type="nucleotide sequence ID" value="XM_026869495.1"/>
</dbReference>
<evidence type="ECO:0000256" key="10">
    <source>
        <dbReference type="SAM" id="MobiDB-lite"/>
    </source>
</evidence>
<sequence>MTKDCTDVGGDVRSTNPLPGTQPQAISKPIKVSKWYFGGLSSAGAACVTHPLDLLKVQMQTQKGKNVSIISVVKTVLQNQGILGLYNGISASLLRQLTYSTSRFGIYEISKQRLTPKDGRPIPFYMSTFIAGLGGFAGGFVGNPADLVNVRMQNDVKLPPEQRRNYKNAIHGLWRVAATEGITKLWAGASMTCSRAALMTIGQLAFYDQFKSLLLATPYFKDNVVTHVTSSLLAGGIATTMTQPVDVLKTRVMNAKPGEVQSIMQLVLSTAKESPLAFFKGYVPAFVRLAPHTILTFVFLEQLRFNFGVPKMAL</sequence>
<evidence type="ECO:0000256" key="8">
    <source>
        <dbReference type="PROSITE-ProRule" id="PRU00282"/>
    </source>
</evidence>
<dbReference type="GO" id="GO:0016020">
    <property type="term" value="C:membrane"/>
    <property type="evidence" value="ECO:0007669"/>
    <property type="project" value="UniProtKB-SubCell"/>
</dbReference>
<dbReference type="FunCoup" id="A0A7E5VAI9">
    <property type="interactions" value="538"/>
</dbReference>
<organism evidence="11 12">
    <name type="scientific">Trichoplusia ni</name>
    <name type="common">Cabbage looper</name>
    <dbReference type="NCBI Taxonomy" id="7111"/>
    <lineage>
        <taxon>Eukaryota</taxon>
        <taxon>Metazoa</taxon>
        <taxon>Ecdysozoa</taxon>
        <taxon>Arthropoda</taxon>
        <taxon>Hexapoda</taxon>
        <taxon>Insecta</taxon>
        <taxon>Pterygota</taxon>
        <taxon>Neoptera</taxon>
        <taxon>Endopterygota</taxon>
        <taxon>Lepidoptera</taxon>
        <taxon>Glossata</taxon>
        <taxon>Ditrysia</taxon>
        <taxon>Noctuoidea</taxon>
        <taxon>Noctuidae</taxon>
        <taxon>Plusiinae</taxon>
        <taxon>Trichoplusia</taxon>
    </lineage>
</organism>
<keyword evidence="11" id="KW-1185">Reference proteome</keyword>
<evidence type="ECO:0000256" key="2">
    <source>
        <dbReference type="ARBA" id="ARBA00006375"/>
    </source>
</evidence>
<dbReference type="InterPro" id="IPR023395">
    <property type="entry name" value="MCP_dom_sf"/>
</dbReference>
<dbReference type="Proteomes" id="UP000322000">
    <property type="component" value="Chromosome 3"/>
</dbReference>
<comment type="similarity">
    <text evidence="2 9">Belongs to the mitochondrial carrier (TC 2.A.29) family.</text>
</comment>
<dbReference type="InterPro" id="IPR018108">
    <property type="entry name" value="MCP_transmembrane"/>
</dbReference>
<evidence type="ECO:0000256" key="7">
    <source>
        <dbReference type="ARBA" id="ARBA00023136"/>
    </source>
</evidence>
<feature type="region of interest" description="Disordered" evidence="10">
    <location>
        <begin position="1"/>
        <end position="24"/>
    </location>
</feature>
<evidence type="ECO:0000256" key="5">
    <source>
        <dbReference type="ARBA" id="ARBA00022737"/>
    </source>
</evidence>
<dbReference type="SUPFAM" id="SSF103506">
    <property type="entry name" value="Mitochondrial carrier"/>
    <property type="match status" value="1"/>
</dbReference>
<dbReference type="KEGG" id="tnl:113492156"/>
<gene>
    <name evidence="12" type="primary">LOC113492156</name>
</gene>
<dbReference type="GeneID" id="113492156"/>
<dbReference type="CTD" id="41640"/>
<name>A0A7E5VAI9_TRINI</name>
<keyword evidence="7 8" id="KW-0472">Membrane</keyword>
<evidence type="ECO:0000256" key="1">
    <source>
        <dbReference type="ARBA" id="ARBA00004141"/>
    </source>
</evidence>
<dbReference type="InParanoid" id="A0A7E5VAI9"/>
<keyword evidence="6" id="KW-1133">Transmembrane helix</keyword>
<feature type="repeat" description="Solcar" evidence="8">
    <location>
        <begin position="126"/>
        <end position="213"/>
    </location>
</feature>
<dbReference type="PANTHER" id="PTHR45618">
    <property type="entry name" value="MITOCHONDRIAL DICARBOXYLATE CARRIER-RELATED"/>
    <property type="match status" value="1"/>
</dbReference>
<accession>A0A7E5VAI9</accession>
<dbReference type="AlphaFoldDB" id="A0A7E5VAI9"/>
<evidence type="ECO:0000256" key="4">
    <source>
        <dbReference type="ARBA" id="ARBA00022692"/>
    </source>
</evidence>
<keyword evidence="3 9" id="KW-0813">Transport</keyword>
<dbReference type="Pfam" id="PF00153">
    <property type="entry name" value="Mito_carr"/>
    <property type="match status" value="3"/>
</dbReference>
<protein>
    <submittedName>
        <fullName evidence="12">Mitochondrial dicarboxylate carrier</fullName>
    </submittedName>
</protein>
<dbReference type="InterPro" id="IPR050391">
    <property type="entry name" value="Mito_Metabolite_Transporter"/>
</dbReference>
<keyword evidence="5" id="KW-0677">Repeat</keyword>
<feature type="repeat" description="Solcar" evidence="8">
    <location>
        <begin position="222"/>
        <end position="306"/>
    </location>
</feature>
<evidence type="ECO:0000256" key="9">
    <source>
        <dbReference type="RuleBase" id="RU000488"/>
    </source>
</evidence>
<evidence type="ECO:0000313" key="12">
    <source>
        <dbReference type="RefSeq" id="XP_026725296.1"/>
    </source>
</evidence>